<evidence type="ECO:0000313" key="9">
    <source>
        <dbReference type="Proteomes" id="UP000824111"/>
    </source>
</evidence>
<dbReference type="SMART" id="SM00872">
    <property type="entry name" value="Alpha-mann_mid"/>
    <property type="match status" value="1"/>
</dbReference>
<dbReference type="InterPro" id="IPR037094">
    <property type="entry name" value="Glyco_hydro_38_cen_sf"/>
</dbReference>
<dbReference type="Gene3D" id="2.60.40.2220">
    <property type="match status" value="1"/>
</dbReference>
<dbReference type="FunFam" id="1.20.1270.50:FF:000004">
    <property type="entry name" value="alpha-mannosidase 2C1 isoform X1"/>
    <property type="match status" value="1"/>
</dbReference>
<dbReference type="FunFam" id="2.70.98.30:FF:000001">
    <property type="entry name" value="alpha-mannosidase 2C1 isoform X2"/>
    <property type="match status" value="1"/>
</dbReference>
<sequence>MIYYEEKIRAICEVLDRMRERELCALQGFEYAPCAYKTANTPPADLEWRPFEAGTRLEGVDAHFWFRTGFDTPAAQEGKQIAFSLKTGREGQWDAENPQCIVYLNGALVQGMDVNHTQVLLEYGQHYDMQIYFYVGMNGGKVEFLPSLVEIDTEIERLYYDISVPYEAALCFDRNSDAYIEIIKKLDLALNLLDMKQPYSAGFYKSIGDVCAYLDAELYNENNKSDAVVDCIGHTHIDVAWLWTVKQTREKAQRSFSTVLNLMKQYPEYKFMSSQPQLYQHVKEEAPELYAQIKQAVKDGRWEVEGAMWLEADCNLTSGESLVRQVMHGKRFMQEEFGVDSKVLWLPDVFGYSAALPQILKKAGVDKFVTSKISWNEFNIVPYDTFLWEGIDGTDIFTYFLTAADLETLEKGQHITTYVGAIRPSQILGTWKRYQQKEYNNEVINTFGFGDGGGGPTKDHLEQQRRLAKGIPYMPKTRIKFAGDFLNAVEKRFYENAGQLKKLPKWVGELYLELHRGTYTSIAKNKRYNRKSELSYQQAETLCVADKLLRGAAYPQEEINASWQNILLNQFHDIIPGSSIKAVYDQTDIEYKALLERSAAMIENAVSDLAQHVKTDGGLFVYNPNGFACGGVVDVDGKKQYVADIPALGYRVVKETQAANTIAASKQALENAFYKISFDAQGNITSLFDKTHGREVVKPGGKFNELQVFEDFPKCYDAWEITEYYKQKMTPVTELISAEVVDEGARAGLRLTKRFLSSTITQTVYLYEDMRNIDFDTVIDWKEEHMLLKAMFPMDIHANEASYEIQFGYLKRPTHSNTSWDRARFEVCAHKWADLSEDDYGVSILNDCKYGYGAEGSTLSLSLLKCATYPNPAADKEVHRFTYSVYPHAGSFKQGGTVQAAYLLNKPLLARPLPAQDGALADCFSLVQADKENIMIDTVKKAEDSDAVIVRFYEAYDRRTTVKLDFGFEIKKAYICDLLENNLEEVQVQGNSVSVPVRNFEIVTLKVEQ</sequence>
<evidence type="ECO:0000256" key="6">
    <source>
        <dbReference type="ARBA" id="ARBA00023295"/>
    </source>
</evidence>
<dbReference type="Pfam" id="PF17677">
    <property type="entry name" value="Glyco_hydro38C2"/>
    <property type="match status" value="1"/>
</dbReference>
<dbReference type="SUPFAM" id="SSF88713">
    <property type="entry name" value="Glycoside hydrolase/deacetylase"/>
    <property type="match status" value="1"/>
</dbReference>
<dbReference type="InterPro" id="IPR011330">
    <property type="entry name" value="Glyco_hydro/deAcase_b/a-brl"/>
</dbReference>
<dbReference type="PANTHER" id="PTHR46017">
    <property type="entry name" value="ALPHA-MANNOSIDASE 2C1"/>
    <property type="match status" value="1"/>
</dbReference>
<dbReference type="EMBL" id="DVND01000032">
    <property type="protein sequence ID" value="HIU47984.1"/>
    <property type="molecule type" value="Genomic_DNA"/>
</dbReference>
<proteinExistence type="inferred from homology"/>
<evidence type="ECO:0000313" key="8">
    <source>
        <dbReference type="EMBL" id="HIU47984.1"/>
    </source>
</evidence>
<evidence type="ECO:0000256" key="1">
    <source>
        <dbReference type="ARBA" id="ARBA00000365"/>
    </source>
</evidence>
<dbReference type="Pfam" id="PF01074">
    <property type="entry name" value="Glyco_hydro_38N"/>
    <property type="match status" value="1"/>
</dbReference>
<dbReference type="GO" id="GO:0030246">
    <property type="term" value="F:carbohydrate binding"/>
    <property type="evidence" value="ECO:0007669"/>
    <property type="project" value="InterPro"/>
</dbReference>
<dbReference type="InterPro" id="IPR011013">
    <property type="entry name" value="Gal_mutarotase_sf_dom"/>
</dbReference>
<dbReference type="InterPro" id="IPR027291">
    <property type="entry name" value="Glyco_hydro_38_N_sf"/>
</dbReference>
<dbReference type="Gene3D" id="2.70.98.30">
    <property type="entry name" value="Golgi alpha-mannosidase II, domain 4"/>
    <property type="match status" value="1"/>
</dbReference>
<dbReference type="Gene3D" id="3.20.110.10">
    <property type="entry name" value="Glycoside hydrolase 38, N terminal domain"/>
    <property type="match status" value="1"/>
</dbReference>
<evidence type="ECO:0000256" key="2">
    <source>
        <dbReference type="ARBA" id="ARBA00009792"/>
    </source>
</evidence>
<evidence type="ECO:0000256" key="5">
    <source>
        <dbReference type="ARBA" id="ARBA00022801"/>
    </source>
</evidence>
<dbReference type="InterPro" id="IPR011682">
    <property type="entry name" value="Glyco_hydro_38_C"/>
</dbReference>
<evidence type="ECO:0000256" key="3">
    <source>
        <dbReference type="ARBA" id="ARBA00012752"/>
    </source>
</evidence>
<comment type="similarity">
    <text evidence="2">Belongs to the glycosyl hydrolase 38 family.</text>
</comment>
<dbReference type="InterPro" id="IPR028995">
    <property type="entry name" value="Glyco_hydro_57/38_cen_sf"/>
</dbReference>
<dbReference type="Proteomes" id="UP000824111">
    <property type="component" value="Unassembled WGS sequence"/>
</dbReference>
<accession>A0A9D1LTY6</accession>
<dbReference type="SUPFAM" id="SSF88688">
    <property type="entry name" value="Families 57/38 glycoside transferase middle domain"/>
    <property type="match status" value="1"/>
</dbReference>
<reference evidence="8" key="2">
    <citation type="journal article" date="2021" name="PeerJ">
        <title>Extensive microbial diversity within the chicken gut microbiome revealed by metagenomics and culture.</title>
        <authorList>
            <person name="Gilroy R."/>
            <person name="Ravi A."/>
            <person name="Getino M."/>
            <person name="Pursley I."/>
            <person name="Horton D.L."/>
            <person name="Alikhan N.F."/>
            <person name="Baker D."/>
            <person name="Gharbi K."/>
            <person name="Hall N."/>
            <person name="Watson M."/>
            <person name="Adriaenssens E.M."/>
            <person name="Foster-Nyarko E."/>
            <person name="Jarju S."/>
            <person name="Secka A."/>
            <person name="Antonio M."/>
            <person name="Oren A."/>
            <person name="Chaudhuri R.R."/>
            <person name="La Ragione R."/>
            <person name="Hildebrand F."/>
            <person name="Pallen M.J."/>
        </authorList>
    </citation>
    <scope>NUCLEOTIDE SEQUENCE</scope>
    <source>
        <strain evidence="8">ChiSjej4B22-9803</strain>
    </source>
</reference>
<dbReference type="FunFam" id="3.20.110.10:FF:000002">
    <property type="entry name" value="alpha-mannosidase 2C1 isoform X1"/>
    <property type="match status" value="1"/>
</dbReference>
<evidence type="ECO:0000256" key="4">
    <source>
        <dbReference type="ARBA" id="ARBA00022723"/>
    </source>
</evidence>
<dbReference type="GO" id="GO:0006013">
    <property type="term" value="P:mannose metabolic process"/>
    <property type="evidence" value="ECO:0007669"/>
    <property type="project" value="InterPro"/>
</dbReference>
<dbReference type="InterPro" id="IPR041147">
    <property type="entry name" value="GH38_C"/>
</dbReference>
<dbReference type="InterPro" id="IPR015341">
    <property type="entry name" value="Glyco_hydro_38_cen"/>
</dbReference>
<dbReference type="CDD" id="cd10789">
    <property type="entry name" value="GH38N_AMII_ER_cytosolic"/>
    <property type="match status" value="1"/>
</dbReference>
<feature type="domain" description="Glycoside hydrolase family 38 central" evidence="7">
    <location>
        <begin position="513"/>
        <end position="591"/>
    </location>
</feature>
<dbReference type="InterPro" id="IPR000602">
    <property type="entry name" value="Glyco_hydro_38_N"/>
</dbReference>
<evidence type="ECO:0000259" key="7">
    <source>
        <dbReference type="SMART" id="SM00872"/>
    </source>
</evidence>
<keyword evidence="6" id="KW-0326">Glycosidase</keyword>
<dbReference type="Pfam" id="PF07748">
    <property type="entry name" value="Glyco_hydro_38C"/>
    <property type="match status" value="1"/>
</dbReference>
<keyword evidence="5" id="KW-0378">Hydrolase</keyword>
<protein>
    <recommendedName>
        <fullName evidence="3">alpha-mannosidase</fullName>
        <ecNumber evidence="3">3.2.1.24</ecNumber>
    </recommendedName>
</protein>
<name>A0A9D1LTY6_9FIRM</name>
<organism evidence="8 9">
    <name type="scientific">Candidatus Avimonoglobus intestinipullorum</name>
    <dbReference type="NCBI Taxonomy" id="2840699"/>
    <lineage>
        <taxon>Bacteria</taxon>
        <taxon>Bacillati</taxon>
        <taxon>Bacillota</taxon>
        <taxon>Clostridia</taxon>
        <taxon>Eubacteriales</taxon>
        <taxon>Candidatus Avimonoglobus</taxon>
    </lineage>
</organism>
<reference evidence="8" key="1">
    <citation type="submission" date="2020-10" db="EMBL/GenBank/DDBJ databases">
        <authorList>
            <person name="Gilroy R."/>
        </authorList>
    </citation>
    <scope>NUCLEOTIDE SEQUENCE</scope>
    <source>
        <strain evidence="8">ChiSjej4B22-9803</strain>
    </source>
</reference>
<keyword evidence="4" id="KW-0479">Metal-binding</keyword>
<dbReference type="AlphaFoldDB" id="A0A9D1LTY6"/>
<dbReference type="GO" id="GO:0009313">
    <property type="term" value="P:oligosaccharide catabolic process"/>
    <property type="evidence" value="ECO:0007669"/>
    <property type="project" value="TreeGrafter"/>
</dbReference>
<dbReference type="GO" id="GO:0046872">
    <property type="term" value="F:metal ion binding"/>
    <property type="evidence" value="ECO:0007669"/>
    <property type="project" value="UniProtKB-KW"/>
</dbReference>
<dbReference type="Pfam" id="PF09261">
    <property type="entry name" value="Alpha-mann_mid"/>
    <property type="match status" value="1"/>
</dbReference>
<comment type="caution">
    <text evidence="8">The sequence shown here is derived from an EMBL/GenBank/DDBJ whole genome shotgun (WGS) entry which is preliminary data.</text>
</comment>
<comment type="catalytic activity">
    <reaction evidence="1">
        <text>Hydrolysis of terminal, non-reducing alpha-D-mannose residues in alpha-D-mannosides.</text>
        <dbReference type="EC" id="3.2.1.24"/>
    </reaction>
</comment>
<dbReference type="PANTHER" id="PTHR46017:SF1">
    <property type="entry name" value="ALPHA-MANNOSIDASE 2C1"/>
    <property type="match status" value="1"/>
</dbReference>
<dbReference type="GO" id="GO:0004559">
    <property type="term" value="F:alpha-mannosidase activity"/>
    <property type="evidence" value="ECO:0007669"/>
    <property type="project" value="UniProtKB-EC"/>
</dbReference>
<gene>
    <name evidence="8" type="ORF">IAB04_01320</name>
</gene>
<dbReference type="EC" id="3.2.1.24" evidence="3"/>
<dbReference type="SUPFAM" id="SSF74650">
    <property type="entry name" value="Galactose mutarotase-like"/>
    <property type="match status" value="1"/>
</dbReference>
<dbReference type="Gene3D" id="1.20.1270.50">
    <property type="entry name" value="Glycoside hydrolase family 38, central domain"/>
    <property type="match status" value="1"/>
</dbReference>